<gene>
    <name evidence="2" type="ORF">LBU54_05250</name>
</gene>
<dbReference type="SUPFAM" id="SSF53448">
    <property type="entry name" value="Nucleotide-diphospho-sugar transferases"/>
    <property type="match status" value="1"/>
</dbReference>
<protein>
    <submittedName>
        <fullName evidence="2">Glycosyltransferase</fullName>
        <ecNumber evidence="2">2.4.-.-</ecNumber>
    </submittedName>
</protein>
<sequence length="284" mass="32925">MNPLISICIPTCNGATFIEEAMISAINQTYKNIEIIVSDDGSKDETLKIVNSFISNTRVPIKIYNHDANGIGANWNNTVKKASGEFIKFLFQDDVLAPTCVEKLVGTATQEEEIGLVYCKREILYDKTNEGHLLWLNKYESLHNHWEKLDVTINKVVSGRHYMWDYHLLDEPLNKIGEPTATLISKVCFDKLGFFNESLKQALDIEYWYRIMRHFKIGFVDEELVSFRLHDKQASNLNQNNNLDEVSVVISSVYRNYFSYLHPRLKLRKIVKAIRSRIIQIFVR</sequence>
<accession>A0ABS7XT14</accession>
<keyword evidence="3" id="KW-1185">Reference proteome</keyword>
<dbReference type="RefSeq" id="WP_224526815.1">
    <property type="nucleotide sequence ID" value="NZ_JAIUJR010000002.1"/>
</dbReference>
<organism evidence="2 3">
    <name type="scientific">Winogradskyella alexanderae</name>
    <dbReference type="NCBI Taxonomy" id="2877123"/>
    <lineage>
        <taxon>Bacteria</taxon>
        <taxon>Pseudomonadati</taxon>
        <taxon>Bacteroidota</taxon>
        <taxon>Flavobacteriia</taxon>
        <taxon>Flavobacteriales</taxon>
        <taxon>Flavobacteriaceae</taxon>
        <taxon>Winogradskyella</taxon>
    </lineage>
</organism>
<comment type="caution">
    <text evidence="2">The sequence shown here is derived from an EMBL/GenBank/DDBJ whole genome shotgun (WGS) entry which is preliminary data.</text>
</comment>
<dbReference type="GO" id="GO:0016757">
    <property type="term" value="F:glycosyltransferase activity"/>
    <property type="evidence" value="ECO:0007669"/>
    <property type="project" value="UniProtKB-KW"/>
</dbReference>
<keyword evidence="2" id="KW-0808">Transferase</keyword>
<feature type="domain" description="Glycosyltransferase 2-like" evidence="1">
    <location>
        <begin position="6"/>
        <end position="153"/>
    </location>
</feature>
<dbReference type="Gene3D" id="3.90.550.10">
    <property type="entry name" value="Spore Coat Polysaccharide Biosynthesis Protein SpsA, Chain A"/>
    <property type="match status" value="1"/>
</dbReference>
<dbReference type="EC" id="2.4.-.-" evidence="2"/>
<evidence type="ECO:0000259" key="1">
    <source>
        <dbReference type="Pfam" id="PF00535"/>
    </source>
</evidence>
<keyword evidence="2" id="KW-0328">Glycosyltransferase</keyword>
<evidence type="ECO:0000313" key="2">
    <source>
        <dbReference type="EMBL" id="MCA0131981.1"/>
    </source>
</evidence>
<dbReference type="Pfam" id="PF00535">
    <property type="entry name" value="Glycos_transf_2"/>
    <property type="match status" value="1"/>
</dbReference>
<dbReference type="PANTHER" id="PTHR22916">
    <property type="entry name" value="GLYCOSYLTRANSFERASE"/>
    <property type="match status" value="1"/>
</dbReference>
<dbReference type="InterPro" id="IPR001173">
    <property type="entry name" value="Glyco_trans_2-like"/>
</dbReference>
<proteinExistence type="predicted"/>
<dbReference type="EMBL" id="JAIUJR010000002">
    <property type="protein sequence ID" value="MCA0131981.1"/>
    <property type="molecule type" value="Genomic_DNA"/>
</dbReference>
<dbReference type="PANTHER" id="PTHR22916:SF3">
    <property type="entry name" value="UDP-GLCNAC:BETAGAL BETA-1,3-N-ACETYLGLUCOSAMINYLTRANSFERASE-LIKE PROTEIN 1"/>
    <property type="match status" value="1"/>
</dbReference>
<reference evidence="3" key="1">
    <citation type="submission" date="2023-07" db="EMBL/GenBank/DDBJ databases">
        <authorList>
            <person name="Yue Y."/>
        </authorList>
    </citation>
    <scope>NUCLEOTIDE SEQUENCE [LARGE SCALE GENOMIC DNA]</scope>
    <source>
        <strain evidence="3">D23</strain>
    </source>
</reference>
<dbReference type="InterPro" id="IPR029044">
    <property type="entry name" value="Nucleotide-diphossugar_trans"/>
</dbReference>
<dbReference type="Proteomes" id="UP001198901">
    <property type="component" value="Unassembled WGS sequence"/>
</dbReference>
<evidence type="ECO:0000313" key="3">
    <source>
        <dbReference type="Proteomes" id="UP001198901"/>
    </source>
</evidence>
<name>A0ABS7XT14_9FLAO</name>